<keyword evidence="2" id="KW-0229">DNA integration</keyword>
<evidence type="ECO:0000256" key="5">
    <source>
        <dbReference type="PROSITE-ProRule" id="PRU01248"/>
    </source>
</evidence>
<keyword evidence="9" id="KW-1185">Reference proteome</keyword>
<reference evidence="8 9" key="1">
    <citation type="submission" date="2016-10" db="EMBL/GenBank/DDBJ databases">
        <title>Rodentibacter gen. nov. and new species.</title>
        <authorList>
            <person name="Christensen H."/>
        </authorList>
    </citation>
    <scope>NUCLEOTIDE SEQUENCE [LARGE SCALE GENOMIC DNA]</scope>
    <source>
        <strain evidence="8 9">199137021</strain>
    </source>
</reference>
<dbReference type="Pfam" id="PF13356">
    <property type="entry name" value="Arm-DNA-bind_3"/>
    <property type="match status" value="1"/>
</dbReference>
<name>A0AAJ3K3C8_9PAST</name>
<dbReference type="InterPro" id="IPR011010">
    <property type="entry name" value="DNA_brk_join_enz"/>
</dbReference>
<dbReference type="InterPro" id="IPR002104">
    <property type="entry name" value="Integrase_catalytic"/>
</dbReference>
<dbReference type="SUPFAM" id="SSF56349">
    <property type="entry name" value="DNA breaking-rejoining enzymes"/>
    <property type="match status" value="1"/>
</dbReference>
<keyword evidence="3 5" id="KW-0238">DNA-binding</keyword>
<gene>
    <name evidence="8" type="ORF">BKG90_09560</name>
</gene>
<protein>
    <submittedName>
        <fullName evidence="8">Preprotein translocase</fullName>
    </submittedName>
</protein>
<evidence type="ECO:0000256" key="3">
    <source>
        <dbReference type="ARBA" id="ARBA00023125"/>
    </source>
</evidence>
<dbReference type="Gene3D" id="1.10.150.130">
    <property type="match status" value="1"/>
</dbReference>
<sequence length="399" mass="46107">MARAVLPLNNTKIEKSKPKETEYNLSDGEGLNLRIKPSGSKIWLFNYVSPATKKRTNLKIGRYPEVSLADARLKRGEYRTLLAQGIDPQAQKKLQEQAEEKKLENQFYSIAEKWKEKKATEIEPLTLKKNWRRLETYVFPILGNMLVADILPNVVIEMLEPLNKQGKGDTLKRIIRLINEILNYAVNYGLLPFNPCLNVNAVFNFGKNENNPTISPEELPALLRKIQHSKLSLFTRCLLRFQLLTMTRPAETSNAEWAEIDLDKKEWLIPPEKMKTRKAHRVPLSRQSLEVLAIMYEFTSNAQYVFQSVRARDKPMNSQTANKALVDLGYKNKLTAHGLRSIASTYLNEKLINYDVIEACLSHGIKDQVRKAYNRSDYFEERKAVMQLWGDYVEQCEKE</sequence>
<dbReference type="CDD" id="cd00801">
    <property type="entry name" value="INT_P4_C"/>
    <property type="match status" value="1"/>
</dbReference>
<feature type="domain" description="Core-binding (CB)" evidence="7">
    <location>
        <begin position="105"/>
        <end position="186"/>
    </location>
</feature>
<dbReference type="AlphaFoldDB" id="A0AAJ3K3C8"/>
<evidence type="ECO:0000259" key="7">
    <source>
        <dbReference type="PROSITE" id="PS51900"/>
    </source>
</evidence>
<keyword evidence="4" id="KW-0233">DNA recombination</keyword>
<dbReference type="Pfam" id="PF22022">
    <property type="entry name" value="Phage_int_M"/>
    <property type="match status" value="1"/>
</dbReference>
<evidence type="ECO:0000259" key="6">
    <source>
        <dbReference type="PROSITE" id="PS51898"/>
    </source>
</evidence>
<dbReference type="InterPro" id="IPR013762">
    <property type="entry name" value="Integrase-like_cat_sf"/>
</dbReference>
<dbReference type="EMBL" id="MLAB01000052">
    <property type="protein sequence ID" value="OOF70643.1"/>
    <property type="molecule type" value="Genomic_DNA"/>
</dbReference>
<dbReference type="GO" id="GO:0003677">
    <property type="term" value="F:DNA binding"/>
    <property type="evidence" value="ECO:0007669"/>
    <property type="project" value="UniProtKB-UniRule"/>
</dbReference>
<evidence type="ECO:0000256" key="4">
    <source>
        <dbReference type="ARBA" id="ARBA00023172"/>
    </source>
</evidence>
<comment type="similarity">
    <text evidence="1">Belongs to the 'phage' integrase family.</text>
</comment>
<evidence type="ECO:0000313" key="8">
    <source>
        <dbReference type="EMBL" id="OOF70643.1"/>
    </source>
</evidence>
<feature type="domain" description="Tyr recombinase" evidence="6">
    <location>
        <begin position="209"/>
        <end position="386"/>
    </location>
</feature>
<dbReference type="InterPro" id="IPR010998">
    <property type="entry name" value="Integrase_recombinase_N"/>
</dbReference>
<dbReference type="GO" id="GO:0015074">
    <property type="term" value="P:DNA integration"/>
    <property type="evidence" value="ECO:0007669"/>
    <property type="project" value="UniProtKB-KW"/>
</dbReference>
<dbReference type="InterPro" id="IPR038488">
    <property type="entry name" value="Integrase_DNA-bd_sf"/>
</dbReference>
<organism evidence="8 9">
    <name type="scientific">Rodentibacter caecimuris</name>
    <dbReference type="NCBI Taxonomy" id="1796644"/>
    <lineage>
        <taxon>Bacteria</taxon>
        <taxon>Pseudomonadati</taxon>
        <taxon>Pseudomonadota</taxon>
        <taxon>Gammaproteobacteria</taxon>
        <taxon>Pasteurellales</taxon>
        <taxon>Pasteurellaceae</taxon>
        <taxon>Rodentibacter</taxon>
    </lineage>
</organism>
<dbReference type="Gene3D" id="3.30.160.390">
    <property type="entry name" value="Integrase, DNA-binding domain"/>
    <property type="match status" value="1"/>
</dbReference>
<dbReference type="InterPro" id="IPR025166">
    <property type="entry name" value="Integrase_DNA_bind_dom"/>
</dbReference>
<dbReference type="InterPro" id="IPR044068">
    <property type="entry name" value="CB"/>
</dbReference>
<evidence type="ECO:0000256" key="1">
    <source>
        <dbReference type="ARBA" id="ARBA00008857"/>
    </source>
</evidence>
<dbReference type="PROSITE" id="PS51900">
    <property type="entry name" value="CB"/>
    <property type="match status" value="1"/>
</dbReference>
<dbReference type="PROSITE" id="PS51898">
    <property type="entry name" value="TYR_RECOMBINASE"/>
    <property type="match status" value="1"/>
</dbReference>
<evidence type="ECO:0000256" key="2">
    <source>
        <dbReference type="ARBA" id="ARBA00022908"/>
    </source>
</evidence>
<dbReference type="PANTHER" id="PTHR30629">
    <property type="entry name" value="PROPHAGE INTEGRASE"/>
    <property type="match status" value="1"/>
</dbReference>
<accession>A0AAJ3K3C8</accession>
<evidence type="ECO:0000313" key="9">
    <source>
        <dbReference type="Proteomes" id="UP000188998"/>
    </source>
</evidence>
<dbReference type="RefSeq" id="WP_059365707.1">
    <property type="nucleotide sequence ID" value="NZ_BBXJ01000001.1"/>
</dbReference>
<dbReference type="Proteomes" id="UP000188998">
    <property type="component" value="Unassembled WGS sequence"/>
</dbReference>
<dbReference type="InterPro" id="IPR053876">
    <property type="entry name" value="Phage_int_M"/>
</dbReference>
<dbReference type="PANTHER" id="PTHR30629:SF6">
    <property type="entry name" value="PROPHAGE INTEGRASE INTA-RELATED"/>
    <property type="match status" value="1"/>
</dbReference>
<proteinExistence type="inferred from homology"/>
<comment type="caution">
    <text evidence="8">The sequence shown here is derived from an EMBL/GenBank/DDBJ whole genome shotgun (WGS) entry which is preliminary data.</text>
</comment>
<dbReference type="GeneID" id="85657468"/>
<dbReference type="InterPro" id="IPR050808">
    <property type="entry name" value="Phage_Integrase"/>
</dbReference>
<dbReference type="GO" id="GO:0006310">
    <property type="term" value="P:DNA recombination"/>
    <property type="evidence" value="ECO:0007669"/>
    <property type="project" value="UniProtKB-KW"/>
</dbReference>
<dbReference type="Gene3D" id="1.10.443.10">
    <property type="entry name" value="Intergrase catalytic core"/>
    <property type="match status" value="1"/>
</dbReference>
<dbReference type="Pfam" id="PF00589">
    <property type="entry name" value="Phage_integrase"/>
    <property type="match status" value="1"/>
</dbReference>